<name>A0A4U5QM78_POPAL</name>
<dbReference type="STRING" id="43335.A0A4U5QM78"/>
<protein>
    <submittedName>
        <fullName evidence="2">Uncharacterized protein</fullName>
    </submittedName>
</protein>
<accession>A0A4U5QM78</accession>
<sequence length="177" mass="18647">MEGLLCSNTVVLESFFSSLMEAVVLETAIAASKALALSLFMIGSLPTGSIVFPEESGTSQGFPLTELHTKKKPDPDNQDGSDTEDDEEDGDEDGQDDQDDDEEGDDEDETGKDGKDGDNPEGEPEANGVDDHLIDKILDPSHLDGGSHPFSSLRGILKSSGTSAVAWVGEAGGAYKQ</sequence>
<comment type="caution">
    <text evidence="2">The sequence shown here is derived from an EMBL/GenBank/DDBJ whole genome shotgun (WGS) entry which is preliminary data.</text>
</comment>
<dbReference type="Pfam" id="PF03662">
    <property type="entry name" value="Glyco_hydro_79n"/>
    <property type="match status" value="1"/>
</dbReference>
<feature type="region of interest" description="Disordered" evidence="1">
    <location>
        <begin position="54"/>
        <end position="155"/>
    </location>
</feature>
<dbReference type="GO" id="GO:0016020">
    <property type="term" value="C:membrane"/>
    <property type="evidence" value="ECO:0007669"/>
    <property type="project" value="InterPro"/>
</dbReference>
<dbReference type="PANTHER" id="PTHR35711:SF1">
    <property type="entry name" value="ECTODERMAL, ISOFORM F"/>
    <property type="match status" value="1"/>
</dbReference>
<dbReference type="PANTHER" id="PTHR35711">
    <property type="entry name" value="EXPRESSED PROTEIN"/>
    <property type="match status" value="1"/>
</dbReference>
<dbReference type="EMBL" id="RCHU01000183">
    <property type="protein sequence ID" value="TKS11868.1"/>
    <property type="molecule type" value="Genomic_DNA"/>
</dbReference>
<reference evidence="2" key="1">
    <citation type="submission" date="2018-10" db="EMBL/GenBank/DDBJ databases">
        <title>Population genomic analysis revealed the cold adaptation of white poplar.</title>
        <authorList>
            <person name="Liu Y.-J."/>
        </authorList>
    </citation>
    <scope>NUCLEOTIDE SEQUENCE [LARGE SCALE GENOMIC DNA]</scope>
    <source>
        <strain evidence="2">PAL-ZL1</strain>
    </source>
</reference>
<evidence type="ECO:0000256" key="1">
    <source>
        <dbReference type="SAM" id="MobiDB-lite"/>
    </source>
</evidence>
<proteinExistence type="predicted"/>
<organism evidence="2">
    <name type="scientific">Populus alba</name>
    <name type="common">White poplar</name>
    <dbReference type="NCBI Taxonomy" id="43335"/>
    <lineage>
        <taxon>Eukaryota</taxon>
        <taxon>Viridiplantae</taxon>
        <taxon>Streptophyta</taxon>
        <taxon>Embryophyta</taxon>
        <taxon>Tracheophyta</taxon>
        <taxon>Spermatophyta</taxon>
        <taxon>Magnoliopsida</taxon>
        <taxon>eudicotyledons</taxon>
        <taxon>Gunneridae</taxon>
        <taxon>Pentapetalae</taxon>
        <taxon>rosids</taxon>
        <taxon>fabids</taxon>
        <taxon>Malpighiales</taxon>
        <taxon>Salicaceae</taxon>
        <taxon>Saliceae</taxon>
        <taxon>Populus</taxon>
    </lineage>
</organism>
<feature type="compositionally biased region" description="Acidic residues" evidence="1">
    <location>
        <begin position="76"/>
        <end position="110"/>
    </location>
</feature>
<dbReference type="AlphaFoldDB" id="A0A4U5QM78"/>
<gene>
    <name evidence="2" type="ORF">D5086_0000068890</name>
</gene>
<dbReference type="InterPro" id="IPR005199">
    <property type="entry name" value="Glyco_hydro_79"/>
</dbReference>
<feature type="compositionally biased region" description="Basic and acidic residues" evidence="1">
    <location>
        <begin position="129"/>
        <end position="142"/>
    </location>
</feature>
<dbReference type="GO" id="GO:0016798">
    <property type="term" value="F:hydrolase activity, acting on glycosyl bonds"/>
    <property type="evidence" value="ECO:0007669"/>
    <property type="project" value="InterPro"/>
</dbReference>
<evidence type="ECO:0000313" key="2">
    <source>
        <dbReference type="EMBL" id="TKS11868.1"/>
    </source>
</evidence>